<reference evidence="8 9" key="1">
    <citation type="submission" date="2024-03" db="EMBL/GenBank/DDBJ databases">
        <title>Human intestinal bacterial collection.</title>
        <authorList>
            <person name="Pauvert C."/>
            <person name="Hitch T.C.A."/>
            <person name="Clavel T."/>
        </authorList>
    </citation>
    <scope>NUCLEOTIDE SEQUENCE [LARGE SCALE GENOMIC DNA]</scope>
    <source>
        <strain evidence="8 9">CLA-AA-H81</strain>
    </source>
</reference>
<evidence type="ECO:0000256" key="2">
    <source>
        <dbReference type="ARBA" id="ARBA00022485"/>
    </source>
</evidence>
<dbReference type="CDD" id="cd01335">
    <property type="entry name" value="Radical_SAM"/>
    <property type="match status" value="1"/>
</dbReference>
<dbReference type="InterPro" id="IPR034457">
    <property type="entry name" value="Organic_radical-activating"/>
</dbReference>
<dbReference type="PANTHER" id="PTHR30352:SF4">
    <property type="entry name" value="PYRUVATE FORMATE-LYASE 2-ACTIVATING ENZYME"/>
    <property type="match status" value="1"/>
</dbReference>
<name>A0ABV1CUB7_9FIRM</name>
<evidence type="ECO:0000259" key="7">
    <source>
        <dbReference type="PROSITE" id="PS51918"/>
    </source>
</evidence>
<dbReference type="RefSeq" id="WP_192813550.1">
    <property type="nucleotide sequence ID" value="NZ_JBBMEU010000011.1"/>
</dbReference>
<dbReference type="SUPFAM" id="SSF102114">
    <property type="entry name" value="Radical SAM enzymes"/>
    <property type="match status" value="1"/>
</dbReference>
<evidence type="ECO:0000256" key="1">
    <source>
        <dbReference type="ARBA" id="ARBA00001966"/>
    </source>
</evidence>
<dbReference type="InterPro" id="IPR007197">
    <property type="entry name" value="rSAM"/>
</dbReference>
<evidence type="ECO:0000256" key="5">
    <source>
        <dbReference type="ARBA" id="ARBA00023004"/>
    </source>
</evidence>
<protein>
    <submittedName>
        <fullName evidence="8">Radical SAM protein</fullName>
    </submittedName>
</protein>
<accession>A0ABV1CUB7</accession>
<feature type="domain" description="Radical SAM core" evidence="7">
    <location>
        <begin position="14"/>
        <end position="214"/>
    </location>
</feature>
<evidence type="ECO:0000313" key="8">
    <source>
        <dbReference type="EMBL" id="MEQ2421691.1"/>
    </source>
</evidence>
<comment type="caution">
    <text evidence="8">The sequence shown here is derived from an EMBL/GenBank/DDBJ whole genome shotgun (WGS) entry which is preliminary data.</text>
</comment>
<proteinExistence type="predicted"/>
<evidence type="ECO:0000313" key="9">
    <source>
        <dbReference type="Proteomes" id="UP001433088"/>
    </source>
</evidence>
<keyword evidence="3" id="KW-0949">S-adenosyl-L-methionine</keyword>
<gene>
    <name evidence="8" type="ORF">WMO23_02930</name>
</gene>
<dbReference type="PROSITE" id="PS51918">
    <property type="entry name" value="RADICAL_SAM"/>
    <property type="match status" value="1"/>
</dbReference>
<dbReference type="EMBL" id="JBBMEU010000011">
    <property type="protein sequence ID" value="MEQ2421691.1"/>
    <property type="molecule type" value="Genomic_DNA"/>
</dbReference>
<keyword evidence="5" id="KW-0408">Iron</keyword>
<evidence type="ECO:0000256" key="4">
    <source>
        <dbReference type="ARBA" id="ARBA00022723"/>
    </source>
</evidence>
<keyword evidence="2" id="KW-0004">4Fe-4S</keyword>
<dbReference type="Gene3D" id="3.20.20.70">
    <property type="entry name" value="Aldolase class I"/>
    <property type="match status" value="1"/>
</dbReference>
<dbReference type="InterPro" id="IPR013785">
    <property type="entry name" value="Aldolase_TIM"/>
</dbReference>
<dbReference type="Pfam" id="PF04055">
    <property type="entry name" value="Radical_SAM"/>
    <property type="match status" value="1"/>
</dbReference>
<dbReference type="Proteomes" id="UP001433088">
    <property type="component" value="Unassembled WGS sequence"/>
</dbReference>
<keyword evidence="9" id="KW-1185">Reference proteome</keyword>
<dbReference type="SFLD" id="SFLDS00029">
    <property type="entry name" value="Radical_SAM"/>
    <property type="match status" value="1"/>
</dbReference>
<organism evidence="8 9">
    <name type="scientific">Megasphaera intestinihominis</name>
    <dbReference type="NCBI Taxonomy" id="3133159"/>
    <lineage>
        <taxon>Bacteria</taxon>
        <taxon>Bacillati</taxon>
        <taxon>Bacillota</taxon>
        <taxon>Negativicutes</taxon>
        <taxon>Veillonellales</taxon>
        <taxon>Veillonellaceae</taxon>
        <taxon>Megasphaera</taxon>
    </lineage>
</organism>
<dbReference type="PANTHER" id="PTHR30352">
    <property type="entry name" value="PYRUVATE FORMATE-LYASE-ACTIVATING ENZYME"/>
    <property type="match status" value="1"/>
</dbReference>
<sequence>MSGIFSISRFRMATDGPGISTLIGFSGCPLNCQYCPNPICHTDRSQWPDYSARELIDFVRRDELYMRMTGGGIVFGGGEPLGQEYFVKECALYSQKTLPDIPLRIETSLQASIKNVQELLPYISLWIIDIKDLNPDVYYRYTHGQMDLMWNNLMYLVQHAPYGQDSIWVRVPRIPGYNTNRDIQKSVRRLQPYVKHIEVFSYRKPPEKREGTTE</sequence>
<evidence type="ECO:0000256" key="3">
    <source>
        <dbReference type="ARBA" id="ARBA00022691"/>
    </source>
</evidence>
<keyword evidence="4" id="KW-0479">Metal-binding</keyword>
<evidence type="ECO:0000256" key="6">
    <source>
        <dbReference type="ARBA" id="ARBA00023014"/>
    </source>
</evidence>
<keyword evidence="6" id="KW-0411">Iron-sulfur</keyword>
<comment type="cofactor">
    <cofactor evidence="1">
        <name>[4Fe-4S] cluster</name>
        <dbReference type="ChEBI" id="CHEBI:49883"/>
    </cofactor>
</comment>
<dbReference type="InterPro" id="IPR058240">
    <property type="entry name" value="rSAM_sf"/>
</dbReference>